<dbReference type="AlphaFoldDB" id="A0A7Z2JAA1"/>
<dbReference type="RefSeq" id="WP_158758774.1">
    <property type="nucleotide sequence ID" value="NZ_CP046909.1"/>
</dbReference>
<dbReference type="Proteomes" id="UP000434209">
    <property type="component" value="Chromosome 1"/>
</dbReference>
<keyword evidence="2" id="KW-1185">Reference proteome</keyword>
<reference evidence="1 2" key="1">
    <citation type="submission" date="2019-12" db="EMBL/GenBank/DDBJ databases">
        <title>Paraburkholderia acidiphila 7Q-K02 sp. nov and Paraburkholderia acidisoli DHF22 sp. nov., two strains isolated from forest soil.</title>
        <authorList>
            <person name="Gao Z."/>
            <person name="Qiu L."/>
        </authorList>
    </citation>
    <scope>NUCLEOTIDE SEQUENCE [LARGE SCALE GENOMIC DNA]</scope>
    <source>
        <strain evidence="1 2">7Q-K02</strain>
    </source>
</reference>
<evidence type="ECO:0000313" key="1">
    <source>
        <dbReference type="EMBL" id="QGZ55745.1"/>
    </source>
</evidence>
<proteinExistence type="predicted"/>
<name>A0A7Z2JAA1_9BURK</name>
<evidence type="ECO:0008006" key="3">
    <source>
        <dbReference type="Google" id="ProtNLM"/>
    </source>
</evidence>
<protein>
    <recommendedName>
        <fullName evidence="3">Tfp pilus assembly protein PilO</fullName>
    </recommendedName>
</protein>
<organism evidence="1 2">
    <name type="scientific">Paraburkholderia acidiphila</name>
    <dbReference type="NCBI Taxonomy" id="2571747"/>
    <lineage>
        <taxon>Bacteria</taxon>
        <taxon>Pseudomonadati</taxon>
        <taxon>Pseudomonadota</taxon>
        <taxon>Betaproteobacteria</taxon>
        <taxon>Burkholderiales</taxon>
        <taxon>Burkholderiaceae</taxon>
        <taxon>Paraburkholderia</taxon>
    </lineage>
</organism>
<sequence length="296" mass="30443">MSTISAHEDRERGLLSTQAGAGNALRGWSPLHAWNARRRLTAALTIAVLAFATASGACIVGDPLGVHAARTALEDAQKRYRDARQVLAGLPALREAAARTPSPAPRTGNSADDIRRVSQLAAQSGLVLHALELGAAGGTQVDTFRAIKLVAQGSFAQLRGLLEGLAREPALTAPSELAIRRTGTGLSVSATLRVYDALPAVPLVSESSETASPAAPARDPFANAAAGGGAEDGWRLAGILQDRQRIVALVETPEGVVTARAGEAIGDTRVLEIGPARVVVAAGGTTRALGWAEAVK</sequence>
<dbReference type="KEGG" id="pacp:FAZ97_12950"/>
<accession>A0A7Z2JAA1</accession>
<dbReference type="OrthoDB" id="9096529at2"/>
<evidence type="ECO:0000313" key="2">
    <source>
        <dbReference type="Proteomes" id="UP000434209"/>
    </source>
</evidence>
<dbReference type="EMBL" id="CP046909">
    <property type="protein sequence ID" value="QGZ55745.1"/>
    <property type="molecule type" value="Genomic_DNA"/>
</dbReference>
<gene>
    <name evidence="1" type="ORF">FAZ97_12950</name>
</gene>